<dbReference type="Proteomes" id="UP000811619">
    <property type="component" value="Unassembled WGS sequence"/>
</dbReference>
<feature type="region of interest" description="Disordered" evidence="1">
    <location>
        <begin position="1"/>
        <end position="29"/>
    </location>
</feature>
<proteinExistence type="predicted"/>
<sequence length="86" mass="9276">GAAVGDVPPRRGRHHALHPHREDPGYFRQRGLSGVRGALLPRCRGRGGARPRCRLSGLVAAEEHRRGCLEGREGVSVRGGGEPRVL</sequence>
<comment type="caution">
    <text evidence="2">The sequence shown here is derived from an EMBL/GenBank/DDBJ whole genome shotgun (WGS) entry which is preliminary data.</text>
</comment>
<organism evidence="2 3">
    <name type="scientific">Claviceps africana</name>
    <dbReference type="NCBI Taxonomy" id="83212"/>
    <lineage>
        <taxon>Eukaryota</taxon>
        <taxon>Fungi</taxon>
        <taxon>Dikarya</taxon>
        <taxon>Ascomycota</taxon>
        <taxon>Pezizomycotina</taxon>
        <taxon>Sordariomycetes</taxon>
        <taxon>Hypocreomycetidae</taxon>
        <taxon>Hypocreales</taxon>
        <taxon>Clavicipitaceae</taxon>
        <taxon>Claviceps</taxon>
    </lineage>
</organism>
<dbReference type="AlphaFoldDB" id="A0A8K0IZL4"/>
<keyword evidence="3" id="KW-1185">Reference proteome</keyword>
<evidence type="ECO:0000313" key="2">
    <source>
        <dbReference type="EMBL" id="KAG5914045.1"/>
    </source>
</evidence>
<evidence type="ECO:0000313" key="3">
    <source>
        <dbReference type="Proteomes" id="UP000811619"/>
    </source>
</evidence>
<dbReference type="EMBL" id="SRPY01001181">
    <property type="protein sequence ID" value="KAG5914045.1"/>
    <property type="molecule type" value="Genomic_DNA"/>
</dbReference>
<feature type="non-terminal residue" evidence="2">
    <location>
        <position position="1"/>
    </location>
</feature>
<accession>A0A8K0IZL4</accession>
<evidence type="ECO:0000256" key="1">
    <source>
        <dbReference type="SAM" id="MobiDB-lite"/>
    </source>
</evidence>
<gene>
    <name evidence="2" type="ORF">E4U42_000722</name>
</gene>
<reference evidence="2" key="1">
    <citation type="journal article" date="2020" name="bioRxiv">
        <title>Whole genome comparisons of ergot fungi reveals the divergence and evolution of species within the genus Claviceps are the result of varying mechanisms driving genome evolution and host range expansion.</title>
        <authorList>
            <person name="Wyka S.A."/>
            <person name="Mondo S.J."/>
            <person name="Liu M."/>
            <person name="Dettman J."/>
            <person name="Nalam V."/>
            <person name="Broders K.D."/>
        </authorList>
    </citation>
    <scope>NUCLEOTIDE SEQUENCE</scope>
    <source>
        <strain evidence="2">CCC 489</strain>
    </source>
</reference>
<protein>
    <submittedName>
        <fullName evidence="2">Uncharacterized protein</fullName>
    </submittedName>
</protein>
<name>A0A8K0IZL4_9HYPO</name>
<feature type="non-terminal residue" evidence="2">
    <location>
        <position position="86"/>
    </location>
</feature>